<evidence type="ECO:0000256" key="1">
    <source>
        <dbReference type="ARBA" id="ARBA00004651"/>
    </source>
</evidence>
<dbReference type="PANTHER" id="PTHR43299">
    <property type="entry name" value="UPF0718 PROTEIN YRAQ"/>
    <property type="match status" value="1"/>
</dbReference>
<evidence type="ECO:0000256" key="5">
    <source>
        <dbReference type="ARBA" id="ARBA00022989"/>
    </source>
</evidence>
<keyword evidence="9" id="KW-1185">Reference proteome</keyword>
<comment type="subcellular location">
    <subcellularLocation>
        <location evidence="1">Cell membrane</location>
        <topology evidence="1">Multi-pass membrane protein</topology>
    </subcellularLocation>
</comment>
<feature type="transmembrane region" description="Helical" evidence="7">
    <location>
        <begin position="178"/>
        <end position="198"/>
    </location>
</feature>
<feature type="transmembrane region" description="Helical" evidence="7">
    <location>
        <begin position="258"/>
        <end position="283"/>
    </location>
</feature>
<dbReference type="Proteomes" id="UP000295705">
    <property type="component" value="Unassembled WGS sequence"/>
</dbReference>
<protein>
    <recommendedName>
        <fullName evidence="10">Permease</fullName>
    </recommendedName>
</protein>
<evidence type="ECO:0008006" key="10">
    <source>
        <dbReference type="Google" id="ProtNLM"/>
    </source>
</evidence>
<dbReference type="EMBL" id="SNYO01000016">
    <property type="protein sequence ID" value="TDQ46443.1"/>
    <property type="molecule type" value="Genomic_DNA"/>
</dbReference>
<feature type="transmembrane region" description="Helical" evidence="7">
    <location>
        <begin position="331"/>
        <end position="353"/>
    </location>
</feature>
<organism evidence="8 9">
    <name type="scientific">Actinomycetospora succinea</name>
    <dbReference type="NCBI Taxonomy" id="663603"/>
    <lineage>
        <taxon>Bacteria</taxon>
        <taxon>Bacillati</taxon>
        <taxon>Actinomycetota</taxon>
        <taxon>Actinomycetes</taxon>
        <taxon>Pseudonocardiales</taxon>
        <taxon>Pseudonocardiaceae</taxon>
        <taxon>Actinomycetospora</taxon>
    </lineage>
</organism>
<accession>A0A4R6UM15</accession>
<keyword evidence="4 7" id="KW-0812">Transmembrane</keyword>
<feature type="transmembrane region" description="Helical" evidence="7">
    <location>
        <begin position="151"/>
        <end position="171"/>
    </location>
</feature>
<dbReference type="OrthoDB" id="8771795at2"/>
<dbReference type="GO" id="GO:0005886">
    <property type="term" value="C:plasma membrane"/>
    <property type="evidence" value="ECO:0007669"/>
    <property type="project" value="UniProtKB-SubCell"/>
</dbReference>
<evidence type="ECO:0000256" key="2">
    <source>
        <dbReference type="ARBA" id="ARBA00006386"/>
    </source>
</evidence>
<feature type="transmembrane region" description="Helical" evidence="7">
    <location>
        <begin position="218"/>
        <end position="246"/>
    </location>
</feature>
<dbReference type="InterPro" id="IPR005524">
    <property type="entry name" value="DUF318"/>
</dbReference>
<gene>
    <name evidence="8" type="ORF">EV188_11671</name>
</gene>
<sequence>MAVTDTRIGTRRTGPPPWAVALGFAVLVLGGLVWAKWAPYWVKVPSVAGSHSLGPSILAGGEPGVSLTAGLRFAGTYFLAIWPALVVGLVLAAAVQVALPRAWLSRLFGRGVGGGVRGSALAVPSMMCSCCAAPLAVGLRRRSADLTATLAYWLANPALNPVVLVFCAFVLPWEWTVLRALAGVAVVVVAVALGRWWADRTPVVDVVPDEEPVDERPLVVRFLAALGGLAIRLLPEYLLLVVALGAFRGVLFPVGASWLSGTGVALAVVAVVLLAVAGTLLPIPTGAEVAVVAALLAVGVPGPLAAALLITLPALSLPSLLMVRGVFPRRLLVAVTGVVVGVGVLTSVGALAVGL</sequence>
<feature type="transmembrane region" description="Helical" evidence="7">
    <location>
        <begin position="77"/>
        <end position="99"/>
    </location>
</feature>
<evidence type="ECO:0000256" key="7">
    <source>
        <dbReference type="SAM" id="Phobius"/>
    </source>
</evidence>
<evidence type="ECO:0000256" key="6">
    <source>
        <dbReference type="ARBA" id="ARBA00023136"/>
    </source>
</evidence>
<keyword evidence="6 7" id="KW-0472">Membrane</keyword>
<reference evidence="8 9" key="1">
    <citation type="submission" date="2019-03" db="EMBL/GenBank/DDBJ databases">
        <title>Genomic Encyclopedia of Type Strains, Phase IV (KMG-IV): sequencing the most valuable type-strain genomes for metagenomic binning, comparative biology and taxonomic classification.</title>
        <authorList>
            <person name="Goeker M."/>
        </authorList>
    </citation>
    <scope>NUCLEOTIDE SEQUENCE [LARGE SCALE GENOMIC DNA]</scope>
    <source>
        <strain evidence="8 9">DSM 45775</strain>
    </source>
</reference>
<feature type="transmembrane region" description="Helical" evidence="7">
    <location>
        <begin position="17"/>
        <end position="37"/>
    </location>
</feature>
<evidence type="ECO:0000256" key="4">
    <source>
        <dbReference type="ARBA" id="ARBA00022692"/>
    </source>
</evidence>
<keyword evidence="5 7" id="KW-1133">Transmembrane helix</keyword>
<name>A0A4R6UM15_9PSEU</name>
<comment type="caution">
    <text evidence="8">The sequence shown here is derived from an EMBL/GenBank/DDBJ whole genome shotgun (WGS) entry which is preliminary data.</text>
</comment>
<dbReference type="PANTHER" id="PTHR43299:SF1">
    <property type="entry name" value="UPF0718 PROTEIN YRAQ"/>
    <property type="match status" value="1"/>
</dbReference>
<dbReference type="Pfam" id="PF03773">
    <property type="entry name" value="ArsP_1"/>
    <property type="match status" value="1"/>
</dbReference>
<keyword evidence="3" id="KW-1003">Cell membrane</keyword>
<proteinExistence type="inferred from homology"/>
<evidence type="ECO:0000313" key="9">
    <source>
        <dbReference type="Proteomes" id="UP000295705"/>
    </source>
</evidence>
<comment type="similarity">
    <text evidence="2">Belongs to the UPF0718 family.</text>
</comment>
<evidence type="ECO:0000313" key="8">
    <source>
        <dbReference type="EMBL" id="TDQ46443.1"/>
    </source>
</evidence>
<dbReference type="AlphaFoldDB" id="A0A4R6UM15"/>
<feature type="transmembrane region" description="Helical" evidence="7">
    <location>
        <begin position="289"/>
        <end position="310"/>
    </location>
</feature>
<evidence type="ECO:0000256" key="3">
    <source>
        <dbReference type="ARBA" id="ARBA00022475"/>
    </source>
</evidence>